<dbReference type="GeneID" id="98066519"/>
<protein>
    <submittedName>
        <fullName evidence="1">Uncharacterized protein</fullName>
    </submittedName>
</protein>
<organism evidence="1 2">
    <name type="scientific">Legionella anisa</name>
    <dbReference type="NCBI Taxonomy" id="28082"/>
    <lineage>
        <taxon>Bacteria</taxon>
        <taxon>Pseudomonadati</taxon>
        <taxon>Pseudomonadota</taxon>
        <taxon>Gammaproteobacteria</taxon>
        <taxon>Legionellales</taxon>
        <taxon>Legionellaceae</taxon>
        <taxon>Legionella</taxon>
    </lineage>
</organism>
<dbReference type="EMBL" id="NBTX02000004">
    <property type="protein sequence ID" value="PNL61140.1"/>
    <property type="molecule type" value="Genomic_DNA"/>
</dbReference>
<evidence type="ECO:0000313" key="1">
    <source>
        <dbReference type="EMBL" id="PNL61140.1"/>
    </source>
</evidence>
<name>A0AAX0WSQ4_9GAMM</name>
<dbReference type="RefSeq" id="WP_019235574.1">
    <property type="nucleotide sequence ID" value="NZ_CAAAHR010000017.1"/>
</dbReference>
<reference evidence="1" key="1">
    <citation type="submission" date="2017-12" db="EMBL/GenBank/DDBJ databases">
        <title>FDA dAtabase for Regulatory Grade micrObial Sequences (FDA-ARGOS): Supporting development and validation of Infectious Disease Dx tests.</title>
        <authorList>
            <person name="Kerrigan L."/>
            <person name="Tallon L.J."/>
            <person name="Sadzewicz L."/>
            <person name="Sengamalay N."/>
            <person name="Ott S."/>
            <person name="Godinez A."/>
            <person name="Nagaraj S."/>
            <person name="Vavikolanu K."/>
            <person name="Vyas G."/>
            <person name="Nadendla S."/>
            <person name="Aluvathingal J."/>
            <person name="Sichtig H."/>
        </authorList>
    </citation>
    <scope>NUCLEOTIDE SEQUENCE [LARGE SCALE GENOMIC DNA]</scope>
    <source>
        <strain evidence="1">FDAARGOS_200</strain>
    </source>
</reference>
<dbReference type="Proteomes" id="UP000192511">
    <property type="component" value="Unassembled WGS sequence"/>
</dbReference>
<gene>
    <name evidence="1" type="ORF">A6J39_007890</name>
</gene>
<accession>A0AAX0WSQ4</accession>
<sequence>MMLFRKYATSSLPKTIKHTPPTRFFKDINWSIVRKNKTESELNKSVKTIVKELENTSSTDAQGPAPRFK</sequence>
<dbReference type="AlphaFoldDB" id="A0AAX0WSQ4"/>
<evidence type="ECO:0000313" key="2">
    <source>
        <dbReference type="Proteomes" id="UP000192511"/>
    </source>
</evidence>
<proteinExistence type="predicted"/>
<keyword evidence="2" id="KW-1185">Reference proteome</keyword>
<comment type="caution">
    <text evidence="1">The sequence shown here is derived from an EMBL/GenBank/DDBJ whole genome shotgun (WGS) entry which is preliminary data.</text>
</comment>